<protein>
    <submittedName>
        <fullName evidence="2">Uncharacterized protein</fullName>
    </submittedName>
</protein>
<name>A0A915J1Q3_ROMCU</name>
<dbReference type="WBParaSite" id="nRc.2.0.1.t19627-RA">
    <property type="protein sequence ID" value="nRc.2.0.1.t19627-RA"/>
    <property type="gene ID" value="nRc.2.0.1.g19627"/>
</dbReference>
<reference evidence="2" key="1">
    <citation type="submission" date="2022-11" db="UniProtKB">
        <authorList>
            <consortium name="WormBaseParasite"/>
        </authorList>
    </citation>
    <scope>IDENTIFICATION</scope>
</reference>
<accession>A0A915J1Q3</accession>
<sequence>MLLYKSLESMVVMMSVASQWREDEVKVRDHRGERGLTPGGGNCLAINDWRSEGSPVGSNSRGGSKFHRAEKLCRRSRDENAERHMGFTVCASKAQWVAPSDPILATLACCVAGRLSALKRGLISPLFSAAAHHVYYNKLLWTTPTKFADTLRHGLLSKGYLCSIVIKDDALTKFENILSSKDPPTDYEQYKVALEWAISNQWMPCFTNEV</sequence>
<dbReference type="AlphaFoldDB" id="A0A915J1Q3"/>
<keyword evidence="1" id="KW-1185">Reference proteome</keyword>
<evidence type="ECO:0000313" key="1">
    <source>
        <dbReference type="Proteomes" id="UP000887565"/>
    </source>
</evidence>
<organism evidence="1 2">
    <name type="scientific">Romanomermis culicivorax</name>
    <name type="common">Nematode worm</name>
    <dbReference type="NCBI Taxonomy" id="13658"/>
    <lineage>
        <taxon>Eukaryota</taxon>
        <taxon>Metazoa</taxon>
        <taxon>Ecdysozoa</taxon>
        <taxon>Nematoda</taxon>
        <taxon>Enoplea</taxon>
        <taxon>Dorylaimia</taxon>
        <taxon>Mermithida</taxon>
        <taxon>Mermithoidea</taxon>
        <taxon>Mermithidae</taxon>
        <taxon>Romanomermis</taxon>
    </lineage>
</organism>
<dbReference type="Proteomes" id="UP000887565">
    <property type="component" value="Unplaced"/>
</dbReference>
<proteinExistence type="predicted"/>
<evidence type="ECO:0000313" key="2">
    <source>
        <dbReference type="WBParaSite" id="nRc.2.0.1.t19627-RA"/>
    </source>
</evidence>